<name>A0ABU6HEW0_9RHOB</name>
<keyword evidence="1" id="KW-0479">Metal-binding</keyword>
<evidence type="ECO:0000259" key="5">
    <source>
        <dbReference type="Pfam" id="PF01258"/>
    </source>
</evidence>
<dbReference type="InterPro" id="IPR048487">
    <property type="entry name" value="DksA-like_N"/>
</dbReference>
<evidence type="ECO:0000256" key="1">
    <source>
        <dbReference type="ARBA" id="ARBA00022723"/>
    </source>
</evidence>
<comment type="caution">
    <text evidence="7">The sequence shown here is derived from an EMBL/GenBank/DDBJ whole genome shotgun (WGS) entry which is preliminary data.</text>
</comment>
<dbReference type="PANTHER" id="PTHR33823:SF4">
    <property type="entry name" value="GENERAL STRESS PROTEIN 16O"/>
    <property type="match status" value="1"/>
</dbReference>
<dbReference type="Pfam" id="PF21173">
    <property type="entry name" value="DksA-like_N"/>
    <property type="match status" value="1"/>
</dbReference>
<evidence type="ECO:0000313" key="8">
    <source>
        <dbReference type="Proteomes" id="UP001348149"/>
    </source>
</evidence>
<feature type="zinc finger region" description="dksA C4-type" evidence="4">
    <location>
        <begin position="78"/>
        <end position="102"/>
    </location>
</feature>
<evidence type="ECO:0000256" key="2">
    <source>
        <dbReference type="ARBA" id="ARBA00022771"/>
    </source>
</evidence>
<dbReference type="InterPro" id="IPR000962">
    <property type="entry name" value="Znf_DskA_TraR"/>
</dbReference>
<feature type="domain" description="DnaK suppressor protein-like N-terminal" evidence="6">
    <location>
        <begin position="6"/>
        <end position="70"/>
    </location>
</feature>
<organism evidence="7 8">
    <name type="scientific">Mesobacterium hydrothermale</name>
    <dbReference type="NCBI Taxonomy" id="3111907"/>
    <lineage>
        <taxon>Bacteria</taxon>
        <taxon>Pseudomonadati</taxon>
        <taxon>Pseudomonadota</taxon>
        <taxon>Alphaproteobacteria</taxon>
        <taxon>Rhodobacterales</taxon>
        <taxon>Roseobacteraceae</taxon>
        <taxon>Mesobacterium</taxon>
    </lineage>
</organism>
<proteinExistence type="predicted"/>
<keyword evidence="8" id="KW-1185">Reference proteome</keyword>
<gene>
    <name evidence="7" type="ORF">VK792_03715</name>
</gene>
<evidence type="ECO:0000256" key="3">
    <source>
        <dbReference type="ARBA" id="ARBA00022833"/>
    </source>
</evidence>
<dbReference type="Pfam" id="PF01258">
    <property type="entry name" value="zf-dskA_traR"/>
    <property type="match status" value="1"/>
</dbReference>
<keyword evidence="2" id="KW-0863">Zinc-finger</keyword>
<accession>A0ABU6HEW0</accession>
<dbReference type="Proteomes" id="UP001348149">
    <property type="component" value="Unassembled WGS sequence"/>
</dbReference>
<keyword evidence="3" id="KW-0862">Zinc</keyword>
<protein>
    <submittedName>
        <fullName evidence="7">TraR/DksA family transcriptional regulator</fullName>
    </submittedName>
</protein>
<evidence type="ECO:0000313" key="7">
    <source>
        <dbReference type="EMBL" id="MEC3860380.1"/>
    </source>
</evidence>
<dbReference type="Gene3D" id="1.20.120.910">
    <property type="entry name" value="DksA, coiled-coil domain"/>
    <property type="match status" value="1"/>
</dbReference>
<dbReference type="RefSeq" id="WP_326296003.1">
    <property type="nucleotide sequence ID" value="NZ_JAYLLH010000003.1"/>
</dbReference>
<dbReference type="PANTHER" id="PTHR33823">
    <property type="entry name" value="RNA POLYMERASE-BINDING TRANSCRIPTION FACTOR DKSA-RELATED"/>
    <property type="match status" value="1"/>
</dbReference>
<dbReference type="SUPFAM" id="SSF57716">
    <property type="entry name" value="Glucocorticoid receptor-like (DNA-binding domain)"/>
    <property type="match status" value="1"/>
</dbReference>
<dbReference type="PROSITE" id="PS51128">
    <property type="entry name" value="ZF_DKSA_2"/>
    <property type="match status" value="1"/>
</dbReference>
<evidence type="ECO:0000259" key="6">
    <source>
        <dbReference type="Pfam" id="PF21173"/>
    </source>
</evidence>
<evidence type="ECO:0000256" key="4">
    <source>
        <dbReference type="PROSITE-ProRule" id="PRU00510"/>
    </source>
</evidence>
<reference evidence="7 8" key="1">
    <citation type="submission" date="2024-01" db="EMBL/GenBank/DDBJ databases">
        <title>Mesobacterium rodlantinim sp. nov., isolated from shallow sea hydrothermal systems off Kueishantao Island.</title>
        <authorList>
            <person name="Su Z."/>
            <person name="Tang K."/>
        </authorList>
    </citation>
    <scope>NUCLEOTIDE SEQUENCE [LARGE SCALE GENOMIC DNA]</scope>
    <source>
        <strain evidence="7 8">TK19101</strain>
    </source>
</reference>
<sequence length="111" mass="12304">MSHHGYKIKMLRRLKELGGRLEHVEAELGAEHSKDWEELAVEREGEEVLESLGAAGQAEIARILAALKRMTDGEYGYCVECGAEIAAERLNVLPETPLCHACASRHEAHRA</sequence>
<dbReference type="EMBL" id="JAYLLH010000003">
    <property type="protein sequence ID" value="MEC3860380.1"/>
    <property type="molecule type" value="Genomic_DNA"/>
</dbReference>
<feature type="domain" description="Zinc finger DksA/TraR C4-type" evidence="5">
    <location>
        <begin position="73"/>
        <end position="107"/>
    </location>
</feature>